<dbReference type="AlphaFoldDB" id="A0A3B4AF46"/>
<evidence type="ECO:0000256" key="1">
    <source>
        <dbReference type="PROSITE-ProRule" id="PRU01006"/>
    </source>
</evidence>
<dbReference type="PROSITE" id="PS50219">
    <property type="entry name" value="CNH"/>
    <property type="match status" value="1"/>
</dbReference>
<dbReference type="InterPro" id="IPR019452">
    <property type="entry name" value="VPS39/TGF_beta_rcpt-assoc_1"/>
</dbReference>
<evidence type="ECO:0000313" key="4">
    <source>
        <dbReference type="Proteomes" id="UP000261520"/>
    </source>
</evidence>
<dbReference type="GO" id="GO:0016020">
    <property type="term" value="C:membrane"/>
    <property type="evidence" value="ECO:0007669"/>
    <property type="project" value="TreeGrafter"/>
</dbReference>
<protein>
    <recommendedName>
        <fullName evidence="2">CNH domain-containing protein</fullName>
    </recommendedName>
</protein>
<sequence>MSFNAFTLTCVYEKTSDPRDKDRFNIQCVECYHPNIYMGTKQGTVHHLLISSVHPSSNQTYAKEARVKKFSSSPVNRIRLVPIYNHLLALSNRTVTVLNMFSLETNPSFKKIQNVSQFELSQEEDKVQMVTCSSQKKVIRVLAVGVDHWDVLKVSIPLAQEPVELAVDVCSACVCVGTSEQYLLCDLHTGHREALFQHGHSRLQVLVSAVGGGEFLLNGPGGLGLFVLASGVCQRPPLHWSPEVLAACMCPPYALSLQACELVVYSLLDQQCKQTVSVRGALGMVPTTDGAVVFTDRSVYTVWMSPVQEQVQRLVEQERLEEALLLLDSPQAHAVDPHRVINLSVTTCYLHFFFFSKGELDPRELLHLFPDLHATLPEHFHPQIDHHTRAQDLRELWRTDPDTKHRYLRFLIDYLRAVRSRSAEPDLWSGCGAEEVDCALLWLYVQTADSDGLVQLVANPNACAKVMYVVKTNRIFFHDRFFALGFLYQSHGKYEDAIQVMTFTEGVHTDPSCPLSRSEVLELVVSSLRQLEDTDIVWKYAPWILHNNQETGVQIFTKPPAQAHFPPDQVLSLLETYPQARIKYLEFLIHETNSEEAGHHTHLALAYVSQSLQSHEDTETRRKLQDLLWESQCYDVSTVYDQIKPTSLHIEKAILLGRTGDHRGALSLLVQDCPDPTAAEEYCYSEGRSPAALDLLQKYPQVLSGEKVLEVMPESWSVQLLSGFLVESIREMFHQSRLKKVQRALEQARLLRHKAFWIQASNTMLKLDGKQPCLLCRKPVTSPLFVHTPSGGLLHLDCANNSGTTPPTCTVPSSVK</sequence>
<dbReference type="InterPro" id="IPR000547">
    <property type="entry name" value="Clathrin_H-chain/VPS_repeat"/>
</dbReference>
<proteinExistence type="predicted"/>
<dbReference type="PANTHER" id="PTHR12894">
    <property type="entry name" value="CNH DOMAIN CONTAINING"/>
    <property type="match status" value="1"/>
</dbReference>
<evidence type="ECO:0000313" key="3">
    <source>
        <dbReference type="Ensembl" id="ENSPMGP00000015707.1"/>
    </source>
</evidence>
<organism evidence="3 4">
    <name type="scientific">Periophthalmus magnuspinnatus</name>
    <dbReference type="NCBI Taxonomy" id="409849"/>
    <lineage>
        <taxon>Eukaryota</taxon>
        <taxon>Metazoa</taxon>
        <taxon>Chordata</taxon>
        <taxon>Craniata</taxon>
        <taxon>Vertebrata</taxon>
        <taxon>Euteleostomi</taxon>
        <taxon>Actinopterygii</taxon>
        <taxon>Neopterygii</taxon>
        <taxon>Teleostei</taxon>
        <taxon>Neoteleostei</taxon>
        <taxon>Acanthomorphata</taxon>
        <taxon>Gobiaria</taxon>
        <taxon>Gobiiformes</taxon>
        <taxon>Gobioidei</taxon>
        <taxon>Gobiidae</taxon>
        <taxon>Oxudercinae</taxon>
        <taxon>Periophthalmus</taxon>
    </lineage>
</organism>
<reference evidence="3" key="1">
    <citation type="submission" date="2025-08" db="UniProtKB">
        <authorList>
            <consortium name="Ensembl"/>
        </authorList>
    </citation>
    <scope>IDENTIFICATION</scope>
</reference>
<keyword evidence="4" id="KW-1185">Reference proteome</keyword>
<name>A0A3B4AF46_9GOBI</name>
<dbReference type="InterPro" id="IPR032914">
    <property type="entry name" value="Vam6/VPS39/TRAP1"/>
</dbReference>
<dbReference type="STRING" id="409849.ENSPMGP00000015707"/>
<dbReference type="GO" id="GO:0005737">
    <property type="term" value="C:cytoplasm"/>
    <property type="evidence" value="ECO:0007669"/>
    <property type="project" value="TreeGrafter"/>
</dbReference>
<dbReference type="Ensembl" id="ENSPMGT00000016757.1">
    <property type="protein sequence ID" value="ENSPMGP00000015707.1"/>
    <property type="gene ID" value="ENSPMGG00000012877.1"/>
</dbReference>
<feature type="domain" description="CNH" evidence="2">
    <location>
        <begin position="23"/>
        <end position="291"/>
    </location>
</feature>
<dbReference type="Pfam" id="PF10366">
    <property type="entry name" value="Vps39_1"/>
    <property type="match status" value="1"/>
</dbReference>
<dbReference type="GO" id="GO:0034058">
    <property type="term" value="P:endosomal vesicle fusion"/>
    <property type="evidence" value="ECO:0007669"/>
    <property type="project" value="TreeGrafter"/>
</dbReference>
<dbReference type="Proteomes" id="UP000261520">
    <property type="component" value="Unplaced"/>
</dbReference>
<accession>A0A3B4AF46</accession>
<reference evidence="3" key="2">
    <citation type="submission" date="2025-09" db="UniProtKB">
        <authorList>
            <consortium name="Ensembl"/>
        </authorList>
    </citation>
    <scope>IDENTIFICATION</scope>
</reference>
<feature type="repeat" description="CHCR" evidence="1">
    <location>
        <begin position="555"/>
        <end position="708"/>
    </location>
</feature>
<dbReference type="InterPro" id="IPR001180">
    <property type="entry name" value="CNH_dom"/>
</dbReference>
<dbReference type="PANTHER" id="PTHR12894:SF30">
    <property type="entry name" value="TRANSFORMING GROWTH FACTOR-BETA RECEPTOR-ASSOCIATED PROTEIN 1-LIKE"/>
    <property type="match status" value="1"/>
</dbReference>
<dbReference type="PROSITE" id="PS50236">
    <property type="entry name" value="CHCR"/>
    <property type="match status" value="1"/>
</dbReference>
<dbReference type="GO" id="GO:0006886">
    <property type="term" value="P:intracellular protein transport"/>
    <property type="evidence" value="ECO:0007669"/>
    <property type="project" value="UniProtKB-UniRule"/>
</dbReference>
<evidence type="ECO:0000259" key="2">
    <source>
        <dbReference type="PROSITE" id="PS50219"/>
    </source>
</evidence>
<dbReference type="GO" id="GO:0006914">
    <property type="term" value="P:autophagy"/>
    <property type="evidence" value="ECO:0007669"/>
    <property type="project" value="TreeGrafter"/>
</dbReference>